<protein>
    <submittedName>
        <fullName evidence="1">Uncharacterized protein</fullName>
    </submittedName>
</protein>
<sequence length="239" mass="26357">MVTEGAPCLLLLSVSCAAKRQREREECVGGAPVARAGMLPPLLLYHLLRRRVLPSEVSAPRPGLSRDLTAADPPRVCVCVRVQYIYVQEAMTMKPSLGEALAGQLGWLCRCSAGQATAAATPPTDNGWFVLRPVGDGSKANPSLPFFLPFPSFKIIPIYSFSLQSFVWITFSPKLDSFYGRDARNKSSLMYRQPSFISFQKLRIGYGLNQRTSHSLPRQLLGQHTYTEGSWPFVSTGVC</sequence>
<dbReference type="Proteomes" id="UP001055439">
    <property type="component" value="Chromosome 6"/>
</dbReference>
<accession>A0A9E7KDT1</accession>
<evidence type="ECO:0000313" key="1">
    <source>
        <dbReference type="EMBL" id="URE12095.1"/>
    </source>
</evidence>
<evidence type="ECO:0000313" key="2">
    <source>
        <dbReference type="Proteomes" id="UP001055439"/>
    </source>
</evidence>
<dbReference type="AlphaFoldDB" id="A0A9E7KDT1"/>
<name>A0A9E7KDT1_9LILI</name>
<proteinExistence type="predicted"/>
<dbReference type="EMBL" id="CP097508">
    <property type="protein sequence ID" value="URE12095.1"/>
    <property type="molecule type" value="Genomic_DNA"/>
</dbReference>
<organism evidence="1 2">
    <name type="scientific">Musa troglodytarum</name>
    <name type="common">fe'i banana</name>
    <dbReference type="NCBI Taxonomy" id="320322"/>
    <lineage>
        <taxon>Eukaryota</taxon>
        <taxon>Viridiplantae</taxon>
        <taxon>Streptophyta</taxon>
        <taxon>Embryophyta</taxon>
        <taxon>Tracheophyta</taxon>
        <taxon>Spermatophyta</taxon>
        <taxon>Magnoliopsida</taxon>
        <taxon>Liliopsida</taxon>
        <taxon>Zingiberales</taxon>
        <taxon>Musaceae</taxon>
        <taxon>Musa</taxon>
    </lineage>
</organism>
<keyword evidence="2" id="KW-1185">Reference proteome</keyword>
<reference evidence="1" key="1">
    <citation type="submission" date="2022-05" db="EMBL/GenBank/DDBJ databases">
        <title>The Musa troglodytarum L. genome provides insights into the mechanism of non-climacteric behaviour and enrichment of carotenoids.</title>
        <authorList>
            <person name="Wang J."/>
        </authorList>
    </citation>
    <scope>NUCLEOTIDE SEQUENCE</scope>
    <source>
        <tissue evidence="1">Leaf</tissue>
    </source>
</reference>
<gene>
    <name evidence="1" type="ORF">MUK42_36771</name>
</gene>